<dbReference type="EMBL" id="KE546993">
    <property type="protein sequence ID" value="EPY50131.1"/>
    <property type="molecule type" value="Genomic_DNA"/>
</dbReference>
<evidence type="ECO:0000313" key="2">
    <source>
        <dbReference type="Proteomes" id="UP000015464"/>
    </source>
</evidence>
<evidence type="ECO:0000313" key="1">
    <source>
        <dbReference type="EMBL" id="EPY50131.1"/>
    </source>
</evidence>
<keyword evidence="2" id="KW-1185">Reference proteome</keyword>
<dbReference type="GeneID" id="25035223"/>
<proteinExistence type="predicted"/>
<protein>
    <submittedName>
        <fullName evidence="1">Uncharacterized protein</fullName>
    </submittedName>
</protein>
<name>S9X8H8_SCHCR</name>
<dbReference type="AlphaFoldDB" id="S9X8H8"/>
<reference evidence="1 2" key="1">
    <citation type="journal article" date="2011" name="Science">
        <title>Comparative functional genomics of the fission yeasts.</title>
        <authorList>
            <person name="Rhind N."/>
            <person name="Chen Z."/>
            <person name="Yassour M."/>
            <person name="Thompson D.A."/>
            <person name="Haas B.J."/>
            <person name="Habib N."/>
            <person name="Wapinski I."/>
            <person name="Roy S."/>
            <person name="Lin M.F."/>
            <person name="Heiman D.I."/>
            <person name="Young S.K."/>
            <person name="Furuya K."/>
            <person name="Guo Y."/>
            <person name="Pidoux A."/>
            <person name="Chen H.M."/>
            <person name="Robbertse B."/>
            <person name="Goldberg J.M."/>
            <person name="Aoki K."/>
            <person name="Bayne E.H."/>
            <person name="Berlin A.M."/>
            <person name="Desjardins C.A."/>
            <person name="Dobbs E."/>
            <person name="Dukaj L."/>
            <person name="Fan L."/>
            <person name="FitzGerald M.G."/>
            <person name="French C."/>
            <person name="Gujja S."/>
            <person name="Hansen K."/>
            <person name="Keifenheim D."/>
            <person name="Levin J.Z."/>
            <person name="Mosher R.A."/>
            <person name="Mueller C.A."/>
            <person name="Pfiffner J."/>
            <person name="Priest M."/>
            <person name="Russ C."/>
            <person name="Smialowska A."/>
            <person name="Swoboda P."/>
            <person name="Sykes S.M."/>
            <person name="Vaughn M."/>
            <person name="Vengrova S."/>
            <person name="Yoder R."/>
            <person name="Zeng Q."/>
            <person name="Allshire R."/>
            <person name="Baulcombe D."/>
            <person name="Birren B.W."/>
            <person name="Brown W."/>
            <person name="Ekwall K."/>
            <person name="Kellis M."/>
            <person name="Leatherwood J."/>
            <person name="Levin H."/>
            <person name="Margalit H."/>
            <person name="Martienssen R."/>
            <person name="Nieduszynski C.A."/>
            <person name="Spatafora J.W."/>
            <person name="Friedman N."/>
            <person name="Dalgaard J.Z."/>
            <person name="Baumann P."/>
            <person name="Niki H."/>
            <person name="Regev A."/>
            <person name="Nusbaum C."/>
        </authorList>
    </citation>
    <scope>NUCLEOTIDE SEQUENCE [LARGE SCALE GENOMIC DNA]</scope>
    <source>
        <strain evidence="2">OY26 / ATCC MYA-4695 / CBS 11777 / NBRC 106824 / NRRL Y48691</strain>
    </source>
</reference>
<gene>
    <name evidence="1" type="ORF">SPOG_00892</name>
</gene>
<dbReference type="OrthoDB" id="4833301at2759"/>
<dbReference type="HOGENOM" id="CLU_1134126_0_0_1"/>
<dbReference type="RefSeq" id="XP_013024617.1">
    <property type="nucleotide sequence ID" value="XM_013169163.1"/>
</dbReference>
<sequence length="245" mass="28740">MSLRLPLNKAPFHKRIHFHDILTKSTTKLREVENAQRTVHKYGISLKFDYQNVKPLCYKTSQSRLKALPFHLKPDINKRNDEFKNLYANEFNIPPPSQESSAAIQCFVEDFDIALKRRRLNVNFHEANFLSQRQAILNAYKQRQIELANIDDEEPPRWFQRGIDRLERSLGEIKVKLSRIGMRSTRTEYTQERTMGLQVSSIPSSNVNDPDEGLPTITCVEDDIEHLTREQCVKISYWIWHILSS</sequence>
<dbReference type="Proteomes" id="UP000015464">
    <property type="component" value="Unassembled WGS sequence"/>
</dbReference>
<accession>S9X8H8</accession>
<organism evidence="1 2">
    <name type="scientific">Schizosaccharomyces cryophilus (strain OY26 / ATCC MYA-4695 / CBS 11777 / NBRC 106824 / NRRL Y48691)</name>
    <name type="common">Fission yeast</name>
    <dbReference type="NCBI Taxonomy" id="653667"/>
    <lineage>
        <taxon>Eukaryota</taxon>
        <taxon>Fungi</taxon>
        <taxon>Dikarya</taxon>
        <taxon>Ascomycota</taxon>
        <taxon>Taphrinomycotina</taxon>
        <taxon>Schizosaccharomycetes</taxon>
        <taxon>Schizosaccharomycetales</taxon>
        <taxon>Schizosaccharomycetaceae</taxon>
        <taxon>Schizosaccharomyces</taxon>
    </lineage>
</organism>